<keyword evidence="6 11" id="KW-0418">Kinase</keyword>
<evidence type="ECO:0000256" key="6">
    <source>
        <dbReference type="ARBA" id="ARBA00022777"/>
    </source>
</evidence>
<evidence type="ECO:0000313" key="11">
    <source>
        <dbReference type="EMBL" id="RAG82957.1"/>
    </source>
</evidence>
<gene>
    <name evidence="11" type="ORF">DN069_24705</name>
</gene>
<keyword evidence="7" id="KW-0067">ATP-binding</keyword>
<dbReference type="SUPFAM" id="SSF55874">
    <property type="entry name" value="ATPase domain of HSP90 chaperone/DNA topoisomerase II/histidine kinase"/>
    <property type="match status" value="1"/>
</dbReference>
<keyword evidence="12" id="KW-1185">Reference proteome</keyword>
<evidence type="ECO:0000256" key="5">
    <source>
        <dbReference type="ARBA" id="ARBA00022741"/>
    </source>
</evidence>
<keyword evidence="3" id="KW-0597">Phosphoprotein</keyword>
<evidence type="ECO:0000313" key="12">
    <source>
        <dbReference type="Proteomes" id="UP000248889"/>
    </source>
</evidence>
<dbReference type="CDD" id="cd16917">
    <property type="entry name" value="HATPase_UhpB-NarQ-NarX-like"/>
    <property type="match status" value="1"/>
</dbReference>
<feature type="transmembrane region" description="Helical" evidence="9">
    <location>
        <begin position="40"/>
        <end position="63"/>
    </location>
</feature>
<dbReference type="EMBL" id="QKYN01000098">
    <property type="protein sequence ID" value="RAG82957.1"/>
    <property type="molecule type" value="Genomic_DNA"/>
</dbReference>
<dbReference type="Proteomes" id="UP000248889">
    <property type="component" value="Unassembled WGS sequence"/>
</dbReference>
<evidence type="ECO:0000256" key="1">
    <source>
        <dbReference type="ARBA" id="ARBA00000085"/>
    </source>
</evidence>
<dbReference type="EC" id="2.7.13.3" evidence="2"/>
<dbReference type="GO" id="GO:0000155">
    <property type="term" value="F:phosphorelay sensor kinase activity"/>
    <property type="evidence" value="ECO:0007669"/>
    <property type="project" value="InterPro"/>
</dbReference>
<dbReference type="OrthoDB" id="5242012at2"/>
<protein>
    <recommendedName>
        <fullName evidence="2">histidine kinase</fullName>
        <ecNumber evidence="2">2.7.13.3</ecNumber>
    </recommendedName>
</protein>
<accession>A0A2X0IEK6</accession>
<dbReference type="GO" id="GO:0005524">
    <property type="term" value="F:ATP binding"/>
    <property type="evidence" value="ECO:0007669"/>
    <property type="project" value="UniProtKB-KW"/>
</dbReference>
<feature type="domain" description="Signal transduction histidine kinase subgroup 3 dimerisation and phosphoacceptor" evidence="10">
    <location>
        <begin position="302"/>
        <end position="369"/>
    </location>
</feature>
<dbReference type="PANTHER" id="PTHR24421:SF10">
    <property type="entry name" value="NITRATE_NITRITE SENSOR PROTEIN NARQ"/>
    <property type="match status" value="1"/>
</dbReference>
<feature type="transmembrane region" description="Helical" evidence="9">
    <location>
        <begin position="134"/>
        <end position="152"/>
    </location>
</feature>
<feature type="transmembrane region" description="Helical" evidence="9">
    <location>
        <begin position="103"/>
        <end position="122"/>
    </location>
</feature>
<dbReference type="Pfam" id="PF07730">
    <property type="entry name" value="HisKA_3"/>
    <property type="match status" value="1"/>
</dbReference>
<keyword evidence="9" id="KW-0472">Membrane</keyword>
<dbReference type="Gene3D" id="1.20.5.1930">
    <property type="match status" value="1"/>
</dbReference>
<keyword evidence="8" id="KW-0902">Two-component regulatory system</keyword>
<dbReference type="RefSeq" id="WP_111504400.1">
    <property type="nucleotide sequence ID" value="NZ_QKYN01000098.1"/>
</dbReference>
<dbReference type="InterPro" id="IPR011712">
    <property type="entry name" value="Sig_transdc_His_kin_sub3_dim/P"/>
</dbReference>
<dbReference type="AlphaFoldDB" id="A0A2X0IEK6"/>
<reference evidence="11 12" key="1">
    <citation type="submission" date="2018-06" db="EMBL/GenBank/DDBJ databases">
        <title>Streptacidiphilus pinicola sp. nov., isolated from pine grove soil.</title>
        <authorList>
            <person name="Roh S.G."/>
            <person name="Park S."/>
            <person name="Kim M.-K."/>
            <person name="Yun B.-R."/>
            <person name="Park J."/>
            <person name="Kim M.J."/>
            <person name="Kim Y.S."/>
            <person name="Kim S.B."/>
        </authorList>
    </citation>
    <scope>NUCLEOTIDE SEQUENCE [LARGE SCALE GENOMIC DNA]</scope>
    <source>
        <strain evidence="11 12">MMS16-CNU450</strain>
    </source>
</reference>
<evidence type="ECO:0000256" key="4">
    <source>
        <dbReference type="ARBA" id="ARBA00022679"/>
    </source>
</evidence>
<keyword evidence="9" id="KW-1133">Transmembrane helix</keyword>
<dbReference type="PANTHER" id="PTHR24421">
    <property type="entry name" value="NITRATE/NITRITE SENSOR PROTEIN NARX-RELATED"/>
    <property type="match status" value="1"/>
</dbReference>
<evidence type="ECO:0000256" key="2">
    <source>
        <dbReference type="ARBA" id="ARBA00012438"/>
    </source>
</evidence>
<evidence type="ECO:0000256" key="9">
    <source>
        <dbReference type="SAM" id="Phobius"/>
    </source>
</evidence>
<feature type="transmembrane region" description="Helical" evidence="9">
    <location>
        <begin position="75"/>
        <end position="96"/>
    </location>
</feature>
<organism evidence="11 12">
    <name type="scientific">Streptacidiphilus pinicola</name>
    <dbReference type="NCBI Taxonomy" id="2219663"/>
    <lineage>
        <taxon>Bacteria</taxon>
        <taxon>Bacillati</taxon>
        <taxon>Actinomycetota</taxon>
        <taxon>Actinomycetes</taxon>
        <taxon>Kitasatosporales</taxon>
        <taxon>Streptomycetaceae</taxon>
        <taxon>Streptacidiphilus</taxon>
    </lineage>
</organism>
<evidence type="ECO:0000256" key="8">
    <source>
        <dbReference type="ARBA" id="ARBA00023012"/>
    </source>
</evidence>
<evidence type="ECO:0000256" key="3">
    <source>
        <dbReference type="ARBA" id="ARBA00022553"/>
    </source>
</evidence>
<name>A0A2X0IEK6_9ACTN</name>
<proteinExistence type="predicted"/>
<dbReference type="InterPro" id="IPR036890">
    <property type="entry name" value="HATPase_C_sf"/>
</dbReference>
<dbReference type="InterPro" id="IPR050482">
    <property type="entry name" value="Sensor_HK_TwoCompSys"/>
</dbReference>
<comment type="caution">
    <text evidence="11">The sequence shown here is derived from an EMBL/GenBank/DDBJ whole genome shotgun (WGS) entry which is preliminary data.</text>
</comment>
<keyword evidence="4" id="KW-0808">Transferase</keyword>
<evidence type="ECO:0000259" key="10">
    <source>
        <dbReference type="Pfam" id="PF07730"/>
    </source>
</evidence>
<comment type="catalytic activity">
    <reaction evidence="1">
        <text>ATP + protein L-histidine = ADP + protein N-phospho-L-histidine.</text>
        <dbReference type="EC" id="2.7.13.3"/>
    </reaction>
</comment>
<dbReference type="GO" id="GO:0046983">
    <property type="term" value="F:protein dimerization activity"/>
    <property type="evidence" value="ECO:0007669"/>
    <property type="project" value="InterPro"/>
</dbReference>
<keyword evidence="9" id="KW-0812">Transmembrane</keyword>
<feature type="transmembrane region" description="Helical" evidence="9">
    <location>
        <begin position="239"/>
        <end position="262"/>
    </location>
</feature>
<sequence length="509" mass="53803">MNPTPGSERGRAVAVPLVVPADTPGGWLARSLLAPFRLTYLLALTFAGLVALAGGPLLLAHHLMDRTHNSPSDHLHVYFGLLVTMVPCLVWGLSWASGGRGRAAGAVLTLPGLMSLASALLYHGDTPGGNHGLVLFAPFMVVVGVFGARWVASEQRRVVGRWSGTPVRDPYRRLPDSGSQPRWVRSRAAALGWVTDPALWRDVAWALVSGVVMVLGLGLLVLSPWLFDQLGPNGEFAKPAVLYGLALMMSPALVLWGAPVVLDLHARAAHALLGPSRQGELVARVQHLSETRAETIDHNAAELRRIERDLHDGAQARLVALGMALNAAEQLFETDPGAARALVTEAKVTSAKALVELRDLVRGIHPPVLADRGLVDAVQALALDLPLQVQVSGELDARPPQAVESAAYFAVNELLANTVKHAQARRAWIEIGHTDAGPNENVLRIVVADDGRGEADPTRGSGLRGIERRLASFDGVLAVSSPVGGPTIASLEIPCASPSPKTSSSSATA</sequence>
<feature type="transmembrane region" description="Helical" evidence="9">
    <location>
        <begin position="203"/>
        <end position="227"/>
    </location>
</feature>
<keyword evidence="5" id="KW-0547">Nucleotide-binding</keyword>
<dbReference type="GO" id="GO:0016020">
    <property type="term" value="C:membrane"/>
    <property type="evidence" value="ECO:0007669"/>
    <property type="project" value="InterPro"/>
</dbReference>
<dbReference type="Gene3D" id="3.30.565.10">
    <property type="entry name" value="Histidine kinase-like ATPase, C-terminal domain"/>
    <property type="match status" value="1"/>
</dbReference>
<evidence type="ECO:0000256" key="7">
    <source>
        <dbReference type="ARBA" id="ARBA00022840"/>
    </source>
</evidence>